<sequence length="251" mass="27463">MTMPPIGGYYPAAPGPAPMTPEQAAALTKMVKDAVAAAYTSPPEWYKGEATAVKHEINGLANAFNLVKVEWTAFKLEPPSIWEIIQQRRARARGEAPEQLKALGDSAKKRADSAHQLAQTSLRRANELNSSMQRLFRNQIAPVKQSADTLRTQVTQLSQRVTAVGRDATAALQGVRRVGGDLNQANRRITTLERRQQSSQGGGRGQDAAALRREGDRTRQAVRDLTNAMRAAGPGSQQFKRQLDAIEQSLR</sequence>
<dbReference type="RefSeq" id="WP_233722854.1">
    <property type="nucleotide sequence ID" value="NZ_JAJVCN010000001.1"/>
</dbReference>
<dbReference type="Gene3D" id="1.20.5.340">
    <property type="match status" value="1"/>
</dbReference>
<protein>
    <submittedName>
        <fullName evidence="2">Uncharacterized protein</fullName>
    </submittedName>
</protein>
<evidence type="ECO:0000256" key="1">
    <source>
        <dbReference type="SAM" id="MobiDB-lite"/>
    </source>
</evidence>
<proteinExistence type="predicted"/>
<evidence type="ECO:0000313" key="2">
    <source>
        <dbReference type="EMBL" id="MCE7001799.1"/>
    </source>
</evidence>
<keyword evidence="3" id="KW-1185">Reference proteome</keyword>
<dbReference type="EMBL" id="JAJVCN010000001">
    <property type="protein sequence ID" value="MCE7001799.1"/>
    <property type="molecule type" value="Genomic_DNA"/>
</dbReference>
<feature type="region of interest" description="Disordered" evidence="1">
    <location>
        <begin position="193"/>
        <end position="218"/>
    </location>
</feature>
<reference evidence="2 3" key="1">
    <citation type="submission" date="2021-12" db="EMBL/GenBank/DDBJ databases">
        <title>Genome sequence of Kibdelosporangium philippinense ATCC 49844.</title>
        <authorList>
            <person name="Fedorov E.A."/>
            <person name="Omeragic M."/>
            <person name="Shalygina K.F."/>
            <person name="Maclea K.S."/>
        </authorList>
    </citation>
    <scope>NUCLEOTIDE SEQUENCE [LARGE SCALE GENOMIC DNA]</scope>
    <source>
        <strain evidence="2 3">ATCC 49844</strain>
    </source>
</reference>
<organism evidence="2 3">
    <name type="scientific">Kibdelosporangium philippinense</name>
    <dbReference type="NCBI Taxonomy" id="211113"/>
    <lineage>
        <taxon>Bacteria</taxon>
        <taxon>Bacillati</taxon>
        <taxon>Actinomycetota</taxon>
        <taxon>Actinomycetes</taxon>
        <taxon>Pseudonocardiales</taxon>
        <taxon>Pseudonocardiaceae</taxon>
        <taxon>Kibdelosporangium</taxon>
    </lineage>
</organism>
<gene>
    <name evidence="2" type="ORF">LWC34_02930</name>
</gene>
<name>A0ABS8Z1J3_9PSEU</name>
<dbReference type="Proteomes" id="UP001521150">
    <property type="component" value="Unassembled WGS sequence"/>
</dbReference>
<evidence type="ECO:0000313" key="3">
    <source>
        <dbReference type="Proteomes" id="UP001521150"/>
    </source>
</evidence>
<comment type="caution">
    <text evidence="2">The sequence shown here is derived from an EMBL/GenBank/DDBJ whole genome shotgun (WGS) entry which is preliminary data.</text>
</comment>
<accession>A0ABS8Z1J3</accession>